<protein>
    <recommendedName>
        <fullName evidence="3">P-loop containing nucleoside triphosphate hydrolase protein</fullName>
    </recommendedName>
</protein>
<dbReference type="EMBL" id="KZ989157">
    <property type="protein sequence ID" value="RKP27750.1"/>
    <property type="molecule type" value="Genomic_DNA"/>
</dbReference>
<dbReference type="InterPro" id="IPR027417">
    <property type="entry name" value="P-loop_NTPase"/>
</dbReference>
<name>A0A4P9Z7Q1_9FUNG</name>
<dbReference type="PANTHER" id="PTHR37816">
    <property type="entry name" value="YALI0E33011P"/>
    <property type="match status" value="1"/>
</dbReference>
<proteinExistence type="predicted"/>
<keyword evidence="2" id="KW-1185">Reference proteome</keyword>
<dbReference type="Proteomes" id="UP000278143">
    <property type="component" value="Unassembled WGS sequence"/>
</dbReference>
<sequence length="221" mass="25612">MMLPLVAAESRYSSASKGSGNMSFAYTYELPPCRMLIVGNGCAGKERLASDLSRLLHQPQIDLSAICPEETPRGQYAEETALQVQLILDAHDDGWITHGNFYAWRPLLWTRADTLIWLDYSLWHVVCRTAWRGLRSLFTFNRRKWCKRAPRMRPSTPFKPFSGLAAIKHAIRLHCQLRNEYPMIIGSYPRLCVYRFRSPRETAQWFEQLELAYDLRGIVDL</sequence>
<evidence type="ECO:0000313" key="2">
    <source>
        <dbReference type="Proteomes" id="UP000278143"/>
    </source>
</evidence>
<organism evidence="1 2">
    <name type="scientific">Syncephalis pseudoplumigaleata</name>
    <dbReference type="NCBI Taxonomy" id="1712513"/>
    <lineage>
        <taxon>Eukaryota</taxon>
        <taxon>Fungi</taxon>
        <taxon>Fungi incertae sedis</taxon>
        <taxon>Zoopagomycota</taxon>
        <taxon>Zoopagomycotina</taxon>
        <taxon>Zoopagomycetes</taxon>
        <taxon>Zoopagales</taxon>
        <taxon>Piptocephalidaceae</taxon>
        <taxon>Syncephalis</taxon>
    </lineage>
</organism>
<reference evidence="2" key="1">
    <citation type="journal article" date="2018" name="Nat. Microbiol.">
        <title>Leveraging single-cell genomics to expand the fungal tree of life.</title>
        <authorList>
            <person name="Ahrendt S.R."/>
            <person name="Quandt C.A."/>
            <person name="Ciobanu D."/>
            <person name="Clum A."/>
            <person name="Salamov A."/>
            <person name="Andreopoulos B."/>
            <person name="Cheng J.F."/>
            <person name="Woyke T."/>
            <person name="Pelin A."/>
            <person name="Henrissat B."/>
            <person name="Reynolds N.K."/>
            <person name="Benny G.L."/>
            <person name="Smith M.E."/>
            <person name="James T.Y."/>
            <person name="Grigoriev I.V."/>
        </authorList>
    </citation>
    <scope>NUCLEOTIDE SEQUENCE [LARGE SCALE GENOMIC DNA]</scope>
    <source>
        <strain evidence="2">Benny S71-1</strain>
    </source>
</reference>
<dbReference type="OrthoDB" id="65590at2759"/>
<evidence type="ECO:0000313" key="1">
    <source>
        <dbReference type="EMBL" id="RKP27750.1"/>
    </source>
</evidence>
<gene>
    <name evidence="1" type="ORF">SYNPS1DRAFT_26609</name>
</gene>
<dbReference type="PANTHER" id="PTHR37816:SF1">
    <property type="entry name" value="TOXIN"/>
    <property type="match status" value="1"/>
</dbReference>
<evidence type="ECO:0008006" key="3">
    <source>
        <dbReference type="Google" id="ProtNLM"/>
    </source>
</evidence>
<dbReference type="SUPFAM" id="SSF52540">
    <property type="entry name" value="P-loop containing nucleoside triphosphate hydrolases"/>
    <property type="match status" value="1"/>
</dbReference>
<dbReference type="AlphaFoldDB" id="A0A4P9Z7Q1"/>
<accession>A0A4P9Z7Q1</accession>
<dbReference type="InterPro" id="IPR052922">
    <property type="entry name" value="Cytidylate_Kinase-2"/>
</dbReference>